<name>A0ABS4BWI4_9FLAO</name>
<gene>
    <name evidence="5" type="ORF">J8H85_11330</name>
</gene>
<feature type="transmembrane region" description="Helical" evidence="3">
    <location>
        <begin position="7"/>
        <end position="27"/>
    </location>
</feature>
<keyword evidence="3" id="KW-0472">Membrane</keyword>
<dbReference type="SUPFAM" id="SSF48230">
    <property type="entry name" value="Chondroitin AC/alginate lyase"/>
    <property type="match status" value="1"/>
</dbReference>
<evidence type="ECO:0000256" key="2">
    <source>
        <dbReference type="ARBA" id="ARBA00023239"/>
    </source>
</evidence>
<dbReference type="Proteomes" id="UP000670776">
    <property type="component" value="Unassembled WGS sequence"/>
</dbReference>
<proteinExistence type="predicted"/>
<evidence type="ECO:0000256" key="3">
    <source>
        <dbReference type="SAM" id="Phobius"/>
    </source>
</evidence>
<dbReference type="GO" id="GO:0016829">
    <property type="term" value="F:lyase activity"/>
    <property type="evidence" value="ECO:0007669"/>
    <property type="project" value="UniProtKB-KW"/>
</dbReference>
<evidence type="ECO:0000256" key="1">
    <source>
        <dbReference type="ARBA" id="ARBA00022729"/>
    </source>
</evidence>
<keyword evidence="3" id="KW-1133">Transmembrane helix</keyword>
<dbReference type="Pfam" id="PF05426">
    <property type="entry name" value="Alginate_lyase"/>
    <property type="match status" value="1"/>
</dbReference>
<organism evidence="5 6">
    <name type="scientific">Mariniflexile gromovii</name>
    <dbReference type="NCBI Taxonomy" id="362523"/>
    <lineage>
        <taxon>Bacteria</taxon>
        <taxon>Pseudomonadati</taxon>
        <taxon>Bacteroidota</taxon>
        <taxon>Flavobacteriia</taxon>
        <taxon>Flavobacteriales</taxon>
        <taxon>Flavobacteriaceae</taxon>
        <taxon>Mariniflexile</taxon>
    </lineage>
</organism>
<reference evidence="5 6" key="1">
    <citation type="submission" date="2021-04" db="EMBL/GenBank/DDBJ databases">
        <title>Mariniflexile gromovii gen. nov., sp. nov., a gliding bacterium isolated from the sea urchin Strongylocentrotus intermedius.</title>
        <authorList>
            <person name="Ko S."/>
            <person name="Le V."/>
            <person name="Ahn C.-Y."/>
            <person name="Oh H.-M."/>
        </authorList>
    </citation>
    <scope>NUCLEOTIDE SEQUENCE [LARGE SCALE GENOMIC DNA]</scope>
    <source>
        <strain evidence="5 6">KCTC 12570</strain>
    </source>
</reference>
<protein>
    <submittedName>
        <fullName evidence="5">Alginate lyase family protein</fullName>
    </submittedName>
</protein>
<evidence type="ECO:0000259" key="4">
    <source>
        <dbReference type="Pfam" id="PF05426"/>
    </source>
</evidence>
<keyword evidence="2 5" id="KW-0456">Lyase</keyword>
<keyword evidence="3" id="KW-0812">Transmembrane</keyword>
<evidence type="ECO:0000313" key="6">
    <source>
        <dbReference type="Proteomes" id="UP000670776"/>
    </source>
</evidence>
<keyword evidence="1" id="KW-0732">Signal</keyword>
<dbReference type="RefSeq" id="WP_209655310.1">
    <property type="nucleotide sequence ID" value="NZ_JAGJCB010000010.1"/>
</dbReference>
<dbReference type="InterPro" id="IPR008929">
    <property type="entry name" value="Chondroitin_lyas"/>
</dbReference>
<comment type="caution">
    <text evidence="5">The sequence shown here is derived from an EMBL/GenBank/DDBJ whole genome shotgun (WGS) entry which is preliminary data.</text>
</comment>
<dbReference type="Gene3D" id="1.50.10.100">
    <property type="entry name" value="Chondroitin AC/alginate lyase"/>
    <property type="match status" value="1"/>
</dbReference>
<feature type="domain" description="Alginate lyase" evidence="4">
    <location>
        <begin position="72"/>
        <end position="346"/>
    </location>
</feature>
<keyword evidence="6" id="KW-1185">Reference proteome</keyword>
<evidence type="ECO:0000313" key="5">
    <source>
        <dbReference type="EMBL" id="MBP0904420.1"/>
    </source>
</evidence>
<accession>A0ABS4BWI4</accession>
<dbReference type="InterPro" id="IPR008397">
    <property type="entry name" value="Alginate_lyase_dom"/>
</dbReference>
<sequence>MIHLRKLNWILAICILWSINGFSFSAIEIDTTVLIKVKQKIHDGSSSERTRSAYKSLIATANKLLDIKNPTVMDKTLVPPSGNKHDYLSISRYWWPDPEKPNGLPWMRKDGETNPETQTDAVDRKRLSVMSQGVKNLCFAYYFSGDERYAKKAASMLKTWFLDEATRMNPHLAFAQSVPGNSKGRSSGILDGRSISSVVPDAIAILSKSPHWTKNDTTNINKWLTEYLTWLTDSELGITENNQDNNHASWYKYQVAALALHLGNHSLAKATVEAGQESLDKQLDFEGKQIHELERTRSFFYSCYNLEALTHIASIGDKVGMDMWNYQSKDGKSLMLAFNYLAPVINGATWQYTEINGVDISDLIAPLARFANHTKSDEVSNLLKKSISILVEQEKTTGKKNDELEELSLTTTLDL</sequence>
<dbReference type="EMBL" id="JAGJCB010000010">
    <property type="protein sequence ID" value="MBP0904420.1"/>
    <property type="molecule type" value="Genomic_DNA"/>
</dbReference>